<keyword evidence="4" id="KW-1134">Transmembrane beta strand</keyword>
<dbReference type="GO" id="GO:0015562">
    <property type="term" value="F:efflux transmembrane transporter activity"/>
    <property type="evidence" value="ECO:0007669"/>
    <property type="project" value="InterPro"/>
</dbReference>
<dbReference type="GO" id="GO:0009279">
    <property type="term" value="C:cell outer membrane"/>
    <property type="evidence" value="ECO:0007669"/>
    <property type="project" value="UniProtKB-SubCell"/>
</dbReference>
<feature type="coiled-coil region" evidence="8">
    <location>
        <begin position="158"/>
        <end position="216"/>
    </location>
</feature>
<dbReference type="AlphaFoldDB" id="A0A7C1ZMU0"/>
<name>A0A7C1ZMU0_DESA2</name>
<evidence type="ECO:0000256" key="3">
    <source>
        <dbReference type="ARBA" id="ARBA00022448"/>
    </source>
</evidence>
<dbReference type="InterPro" id="IPR003423">
    <property type="entry name" value="OMP_efflux"/>
</dbReference>
<dbReference type="PANTHER" id="PTHR30026">
    <property type="entry name" value="OUTER MEMBRANE PROTEIN TOLC"/>
    <property type="match status" value="1"/>
</dbReference>
<dbReference type="SUPFAM" id="SSF56954">
    <property type="entry name" value="Outer membrane efflux proteins (OEP)"/>
    <property type="match status" value="1"/>
</dbReference>
<dbReference type="EMBL" id="DRIH01000036">
    <property type="protein sequence ID" value="HEC67407.1"/>
    <property type="molecule type" value="Genomic_DNA"/>
</dbReference>
<protein>
    <submittedName>
        <fullName evidence="9">TolC family protein</fullName>
    </submittedName>
</protein>
<evidence type="ECO:0000313" key="9">
    <source>
        <dbReference type="EMBL" id="HEC67407.1"/>
    </source>
</evidence>
<sequence length="442" mass="50762">MIKKFMITLVLGVLFPILVHAEMLDLKTSLDMALKNNLLIQEKLAQIKAAKEGVKVARSEFLPKLETGYSYTRLKESPYAIFREMPGKPHIIMGPENNYTWDIQFSQPIFTGFYLSSQYKLSKLGVDIAHLERIEAEQEVIKQVKVAYFQVLLAGKYKEVAEIAVKNLEAHLKDAQALYDTGIIPMNDLLKSKVALANAKQDLVRAKNNLQTAISNFNIILRLDVNHPTRIKDILNYQPLKLNLNYALKIAIKERPELKQIAKQLEQMEAQVKMAKSQYYPQLAMVGKYERIGNHPNVDGNGYQNPDQFYLTLQAKWTFFEWGKTKAQVKKLRWQKDALEKTLNRIKDQVRLQVKTAYLNLKEAEKNIETARISVRQAKENYRITDLQYKNQVTTSTEVLDAQTLLTQAQNNYYGALYRYNTAIAELERAIGKAVNVQGETL</sequence>
<comment type="caution">
    <text evidence="9">The sequence shown here is derived from an EMBL/GenBank/DDBJ whole genome shotgun (WGS) entry which is preliminary data.</text>
</comment>
<dbReference type="Proteomes" id="UP000885738">
    <property type="component" value="Unassembled WGS sequence"/>
</dbReference>
<reference evidence="9" key="1">
    <citation type="journal article" date="2020" name="mSystems">
        <title>Genome- and Community-Level Interaction Insights into Carbon Utilization and Element Cycling Functions of Hydrothermarchaeota in Hydrothermal Sediment.</title>
        <authorList>
            <person name="Zhou Z."/>
            <person name="Liu Y."/>
            <person name="Xu W."/>
            <person name="Pan J."/>
            <person name="Luo Z.H."/>
            <person name="Li M."/>
        </authorList>
    </citation>
    <scope>NUCLEOTIDE SEQUENCE [LARGE SCALE GENOMIC DNA]</scope>
    <source>
        <strain evidence="9">HyVt-389</strain>
    </source>
</reference>
<gene>
    <name evidence="9" type="ORF">ENI35_01110</name>
</gene>
<evidence type="ECO:0000256" key="7">
    <source>
        <dbReference type="ARBA" id="ARBA00023237"/>
    </source>
</evidence>
<feature type="coiled-coil region" evidence="8">
    <location>
        <begin position="329"/>
        <end position="381"/>
    </location>
</feature>
<organism evidence="9">
    <name type="scientific">Desulfofervidus auxilii</name>
    <dbReference type="NCBI Taxonomy" id="1621989"/>
    <lineage>
        <taxon>Bacteria</taxon>
        <taxon>Pseudomonadati</taxon>
        <taxon>Thermodesulfobacteriota</taxon>
        <taxon>Candidatus Desulfofervidia</taxon>
        <taxon>Candidatus Desulfofervidales</taxon>
        <taxon>Candidatus Desulfofervidaceae</taxon>
        <taxon>Candidatus Desulfofervidus</taxon>
    </lineage>
</organism>
<keyword evidence="5" id="KW-0812">Transmembrane</keyword>
<evidence type="ECO:0000256" key="1">
    <source>
        <dbReference type="ARBA" id="ARBA00004442"/>
    </source>
</evidence>
<dbReference type="InterPro" id="IPR051906">
    <property type="entry name" value="TolC-like"/>
</dbReference>
<feature type="coiled-coil region" evidence="8">
    <location>
        <begin position="248"/>
        <end position="278"/>
    </location>
</feature>
<dbReference type="GO" id="GO:1990281">
    <property type="term" value="C:efflux pump complex"/>
    <property type="evidence" value="ECO:0007669"/>
    <property type="project" value="TreeGrafter"/>
</dbReference>
<dbReference type="GO" id="GO:0015288">
    <property type="term" value="F:porin activity"/>
    <property type="evidence" value="ECO:0007669"/>
    <property type="project" value="TreeGrafter"/>
</dbReference>
<dbReference type="PANTHER" id="PTHR30026:SF20">
    <property type="entry name" value="OUTER MEMBRANE PROTEIN TOLC"/>
    <property type="match status" value="1"/>
</dbReference>
<dbReference type="Gene3D" id="1.20.1600.10">
    <property type="entry name" value="Outer membrane efflux proteins (OEP)"/>
    <property type="match status" value="1"/>
</dbReference>
<comment type="subcellular location">
    <subcellularLocation>
        <location evidence="1">Cell outer membrane</location>
    </subcellularLocation>
</comment>
<accession>A0A7C1ZMU0</accession>
<comment type="similarity">
    <text evidence="2">Belongs to the outer membrane factor (OMF) (TC 1.B.17) family.</text>
</comment>
<proteinExistence type="inferred from homology"/>
<keyword evidence="6" id="KW-0472">Membrane</keyword>
<evidence type="ECO:0000256" key="5">
    <source>
        <dbReference type="ARBA" id="ARBA00022692"/>
    </source>
</evidence>
<evidence type="ECO:0000256" key="2">
    <source>
        <dbReference type="ARBA" id="ARBA00007613"/>
    </source>
</evidence>
<evidence type="ECO:0000256" key="6">
    <source>
        <dbReference type="ARBA" id="ARBA00023136"/>
    </source>
</evidence>
<keyword evidence="3" id="KW-0813">Transport</keyword>
<keyword evidence="8" id="KW-0175">Coiled coil</keyword>
<keyword evidence="7" id="KW-0998">Cell outer membrane</keyword>
<dbReference type="Pfam" id="PF02321">
    <property type="entry name" value="OEP"/>
    <property type="match status" value="2"/>
</dbReference>
<evidence type="ECO:0000256" key="8">
    <source>
        <dbReference type="SAM" id="Coils"/>
    </source>
</evidence>
<evidence type="ECO:0000256" key="4">
    <source>
        <dbReference type="ARBA" id="ARBA00022452"/>
    </source>
</evidence>